<dbReference type="Proteomes" id="UP000650467">
    <property type="component" value="Unassembled WGS sequence"/>
</dbReference>
<proteinExistence type="predicted"/>
<dbReference type="Pfam" id="PF00560">
    <property type="entry name" value="LRR_1"/>
    <property type="match status" value="1"/>
</dbReference>
<dbReference type="EMBL" id="JAEHOC010000040">
    <property type="protein sequence ID" value="KAG2427503.1"/>
    <property type="molecule type" value="Genomic_DNA"/>
</dbReference>
<dbReference type="InterPro" id="IPR001611">
    <property type="entry name" value="Leu-rich_rpt"/>
</dbReference>
<evidence type="ECO:0000256" key="2">
    <source>
        <dbReference type="ARBA" id="ARBA00022729"/>
    </source>
</evidence>
<reference evidence="3" key="1">
    <citation type="journal article" date="2020" name="bioRxiv">
        <title>Comparative genomics of Chlamydomonas.</title>
        <authorList>
            <person name="Craig R.J."/>
            <person name="Hasan A.R."/>
            <person name="Ness R.W."/>
            <person name="Keightley P.D."/>
        </authorList>
    </citation>
    <scope>NUCLEOTIDE SEQUENCE</scope>
    <source>
        <strain evidence="3">SAG 7.73</strain>
    </source>
</reference>
<dbReference type="InterPro" id="IPR032675">
    <property type="entry name" value="LRR_dom_sf"/>
</dbReference>
<name>A0A835SPS4_CHLIN</name>
<dbReference type="OrthoDB" id="1535479at2759"/>
<comment type="subcellular location">
    <subcellularLocation>
        <location evidence="1">Cytoplasm</location>
        <location evidence="1">Cytoskeleton</location>
        <location evidence="1">Cilium axoneme</location>
    </subcellularLocation>
</comment>
<dbReference type="InterPro" id="IPR053211">
    <property type="entry name" value="DNA_repair-toleration"/>
</dbReference>
<keyword evidence="4" id="KW-1185">Reference proteome</keyword>
<keyword evidence="2" id="KW-0732">Signal</keyword>
<dbReference type="Gene3D" id="3.80.10.10">
    <property type="entry name" value="Ribonuclease Inhibitor"/>
    <property type="match status" value="2"/>
</dbReference>
<dbReference type="AlphaFoldDB" id="A0A835SPS4"/>
<accession>A0A835SPS4</accession>
<protein>
    <submittedName>
        <fullName evidence="3">Uncharacterized protein</fullName>
    </submittedName>
</protein>
<dbReference type="PANTHER" id="PTHR48060:SF21">
    <property type="entry name" value="L DOMAIN-LIKE PROTEIN"/>
    <property type="match status" value="1"/>
</dbReference>
<organism evidence="3 4">
    <name type="scientific">Chlamydomonas incerta</name>
    <dbReference type="NCBI Taxonomy" id="51695"/>
    <lineage>
        <taxon>Eukaryota</taxon>
        <taxon>Viridiplantae</taxon>
        <taxon>Chlorophyta</taxon>
        <taxon>core chlorophytes</taxon>
        <taxon>Chlorophyceae</taxon>
        <taxon>CS clade</taxon>
        <taxon>Chlamydomonadales</taxon>
        <taxon>Chlamydomonadaceae</taxon>
        <taxon>Chlamydomonas</taxon>
    </lineage>
</organism>
<comment type="caution">
    <text evidence="3">The sequence shown here is derived from an EMBL/GenBank/DDBJ whole genome shotgun (WGS) entry which is preliminary data.</text>
</comment>
<evidence type="ECO:0000256" key="1">
    <source>
        <dbReference type="ARBA" id="ARBA00004430"/>
    </source>
</evidence>
<dbReference type="PANTHER" id="PTHR48060">
    <property type="entry name" value="DNA DAMAGE-REPAIR/TOLERATION PROTEIN DRT100"/>
    <property type="match status" value="1"/>
</dbReference>
<evidence type="ECO:0000313" key="3">
    <source>
        <dbReference type="EMBL" id="KAG2427503.1"/>
    </source>
</evidence>
<evidence type="ECO:0000313" key="4">
    <source>
        <dbReference type="Proteomes" id="UP000650467"/>
    </source>
</evidence>
<dbReference type="SUPFAM" id="SSF52058">
    <property type="entry name" value="L domain-like"/>
    <property type="match status" value="1"/>
</dbReference>
<sequence length="284" mass="30373">MCSILACNYSAPSWSPRVYCTYTYNASGIFWHVNHLDLSGCNTGGSQPFEPQISRLTGLNSLYLRNMNVSVSTAPAAYSALTLLNSLSFFNSNLTGPIPDAYSALKRLTYLEFSSNRFTGTLPASFSALTLLDNLGFAMNPIGSALPDQWSTLNRLRGINAWGLSSGGGGLSGTLPSSWANMTRLQYLVLDTSHMAGRLPDAWSSLTALSFLGLSPEGLCPTPNTLHHGIPDAWFSSLTNLRYLRVMDGCGSSTPPLPAPSIPPSVGGLTKLVSFVYSTGLADR</sequence>
<dbReference type="GO" id="GO:0005930">
    <property type="term" value="C:axoneme"/>
    <property type="evidence" value="ECO:0007669"/>
    <property type="project" value="UniProtKB-SubCell"/>
</dbReference>
<gene>
    <name evidence="3" type="ORF">HXX76_012436</name>
</gene>